<dbReference type="OrthoDB" id="10341542at2759"/>
<evidence type="ECO:0000313" key="3">
    <source>
        <dbReference type="Proteomes" id="UP000290288"/>
    </source>
</evidence>
<evidence type="ECO:0000256" key="1">
    <source>
        <dbReference type="SAM" id="MobiDB-lite"/>
    </source>
</evidence>
<feature type="region of interest" description="Disordered" evidence="1">
    <location>
        <begin position="1"/>
        <end position="40"/>
    </location>
</feature>
<comment type="caution">
    <text evidence="2">The sequence shown here is derived from an EMBL/GenBank/DDBJ whole genome shotgun (WGS) entry which is preliminary data.</text>
</comment>
<keyword evidence="3" id="KW-1185">Reference proteome</keyword>
<dbReference type="EMBL" id="SDEE01000952">
    <property type="protein sequence ID" value="RXW13315.1"/>
    <property type="molecule type" value="Genomic_DNA"/>
</dbReference>
<gene>
    <name evidence="2" type="ORF">EST38_g12538</name>
</gene>
<sequence>MYPPAIVSISFPSPTGPLKQPSSGSGHGPDAPESSPQVKSLDWEIQTATSLVREFERAWFNYHQAEGSKGSAQAYANYVDAVEITKLLDAAHDSLSPITKALIEFQLEMSPFLHRPHAKNKKD</sequence>
<organism evidence="2 3">
    <name type="scientific">Candolleomyces aberdarensis</name>
    <dbReference type="NCBI Taxonomy" id="2316362"/>
    <lineage>
        <taxon>Eukaryota</taxon>
        <taxon>Fungi</taxon>
        <taxon>Dikarya</taxon>
        <taxon>Basidiomycota</taxon>
        <taxon>Agaricomycotina</taxon>
        <taxon>Agaricomycetes</taxon>
        <taxon>Agaricomycetidae</taxon>
        <taxon>Agaricales</taxon>
        <taxon>Agaricineae</taxon>
        <taxon>Psathyrellaceae</taxon>
        <taxon>Candolleomyces</taxon>
    </lineage>
</organism>
<proteinExistence type="predicted"/>
<accession>A0A4Q2D574</accession>
<protein>
    <submittedName>
        <fullName evidence="2">Uncharacterized protein</fullName>
    </submittedName>
</protein>
<dbReference type="Proteomes" id="UP000290288">
    <property type="component" value="Unassembled WGS sequence"/>
</dbReference>
<evidence type="ECO:0000313" key="2">
    <source>
        <dbReference type="EMBL" id="RXW13315.1"/>
    </source>
</evidence>
<reference evidence="2 3" key="1">
    <citation type="submission" date="2019-01" db="EMBL/GenBank/DDBJ databases">
        <title>Draft genome sequence of Psathyrella aberdarensis IHI B618.</title>
        <authorList>
            <person name="Buettner E."/>
            <person name="Kellner H."/>
        </authorList>
    </citation>
    <scope>NUCLEOTIDE SEQUENCE [LARGE SCALE GENOMIC DNA]</scope>
    <source>
        <strain evidence="2 3">IHI B618</strain>
    </source>
</reference>
<dbReference type="AlphaFoldDB" id="A0A4Q2D574"/>
<name>A0A4Q2D574_9AGAR</name>